<evidence type="ECO:0000313" key="2">
    <source>
        <dbReference type="Proteomes" id="UP001396334"/>
    </source>
</evidence>
<keyword evidence="2" id="KW-1185">Reference proteome</keyword>
<proteinExistence type="predicted"/>
<sequence>MRAPNDRLFSWDFVRLPIAVSVILLNKLMKAGGIGVVFTDGSKFQRVAMICCATTTYSHASKLNQFVIRYEQEKARNAVDIAG</sequence>
<accession>A0ABR2T8G9</accession>
<organism evidence="1 2">
    <name type="scientific">Hibiscus sabdariffa</name>
    <name type="common">roselle</name>
    <dbReference type="NCBI Taxonomy" id="183260"/>
    <lineage>
        <taxon>Eukaryota</taxon>
        <taxon>Viridiplantae</taxon>
        <taxon>Streptophyta</taxon>
        <taxon>Embryophyta</taxon>
        <taxon>Tracheophyta</taxon>
        <taxon>Spermatophyta</taxon>
        <taxon>Magnoliopsida</taxon>
        <taxon>eudicotyledons</taxon>
        <taxon>Gunneridae</taxon>
        <taxon>Pentapetalae</taxon>
        <taxon>rosids</taxon>
        <taxon>malvids</taxon>
        <taxon>Malvales</taxon>
        <taxon>Malvaceae</taxon>
        <taxon>Malvoideae</taxon>
        <taxon>Hibiscus</taxon>
    </lineage>
</organism>
<dbReference type="EMBL" id="JBBPBN010000008">
    <property type="protein sequence ID" value="KAK9033489.1"/>
    <property type="molecule type" value="Genomic_DNA"/>
</dbReference>
<evidence type="ECO:0000313" key="1">
    <source>
        <dbReference type="EMBL" id="KAK9033489.1"/>
    </source>
</evidence>
<comment type="caution">
    <text evidence="1">The sequence shown here is derived from an EMBL/GenBank/DDBJ whole genome shotgun (WGS) entry which is preliminary data.</text>
</comment>
<gene>
    <name evidence="1" type="ORF">V6N11_018520</name>
</gene>
<dbReference type="Proteomes" id="UP001396334">
    <property type="component" value="Unassembled WGS sequence"/>
</dbReference>
<reference evidence="1 2" key="1">
    <citation type="journal article" date="2024" name="G3 (Bethesda)">
        <title>Genome assembly of Hibiscus sabdariffa L. provides insights into metabolisms of medicinal natural products.</title>
        <authorList>
            <person name="Kim T."/>
        </authorList>
    </citation>
    <scope>NUCLEOTIDE SEQUENCE [LARGE SCALE GENOMIC DNA]</scope>
    <source>
        <strain evidence="1">TK-2024</strain>
        <tissue evidence="1">Old leaves</tissue>
    </source>
</reference>
<protein>
    <submittedName>
        <fullName evidence="1">Uncharacterized protein</fullName>
    </submittedName>
</protein>
<name>A0ABR2T8G9_9ROSI</name>